<reference evidence="2 3" key="1">
    <citation type="submission" date="2019-06" db="EMBL/GenBank/DDBJ databases">
        <title>A comparative genomics study of ostrich specific Mycoplasmas.</title>
        <authorList>
            <person name="Botes A."/>
            <person name="Nel T."/>
        </authorList>
    </citation>
    <scope>NUCLEOTIDE SEQUENCE [LARGE SCALE GENOMIC DNA]</scope>
    <source>
        <strain evidence="2 3">Ms01</strain>
    </source>
</reference>
<accession>A0A502M250</accession>
<feature type="chain" id="PRO_5021307482" description="Lipoprotein" evidence="1">
    <location>
        <begin position="24"/>
        <end position="391"/>
    </location>
</feature>
<evidence type="ECO:0000256" key="1">
    <source>
        <dbReference type="SAM" id="SignalP"/>
    </source>
</evidence>
<feature type="signal peptide" evidence="1">
    <location>
        <begin position="1"/>
        <end position="23"/>
    </location>
</feature>
<evidence type="ECO:0000313" key="2">
    <source>
        <dbReference type="EMBL" id="TPI02388.1"/>
    </source>
</evidence>
<dbReference type="EMBL" id="VFSY01000020">
    <property type="protein sequence ID" value="TPI02388.1"/>
    <property type="molecule type" value="Genomic_DNA"/>
</dbReference>
<organism evidence="2 3">
    <name type="scientific">Mycoplasma struthionis</name>
    <dbReference type="NCBI Taxonomy" id="538220"/>
    <lineage>
        <taxon>Bacteria</taxon>
        <taxon>Bacillati</taxon>
        <taxon>Mycoplasmatota</taxon>
        <taxon>Mollicutes</taxon>
        <taxon>Mycoplasmataceae</taxon>
        <taxon>Mycoplasma</taxon>
    </lineage>
</organism>
<comment type="caution">
    <text evidence="2">The sequence shown here is derived from an EMBL/GenBank/DDBJ whole genome shotgun (WGS) entry which is preliminary data.</text>
</comment>
<dbReference type="AlphaFoldDB" id="A0A502M250"/>
<dbReference type="RefSeq" id="WP_140700954.1">
    <property type="nucleotide sequence ID" value="NZ_VFSY01000020.1"/>
</dbReference>
<proteinExistence type="predicted"/>
<protein>
    <recommendedName>
        <fullName evidence="4">Lipoprotein</fullName>
    </recommendedName>
</protein>
<gene>
    <name evidence="2" type="ORF">FJM01_00880</name>
</gene>
<keyword evidence="1" id="KW-0732">Signal</keyword>
<evidence type="ECO:0000313" key="3">
    <source>
        <dbReference type="Proteomes" id="UP000317904"/>
    </source>
</evidence>
<dbReference type="PROSITE" id="PS51257">
    <property type="entry name" value="PROKAR_LIPOPROTEIN"/>
    <property type="match status" value="1"/>
</dbReference>
<dbReference type="Proteomes" id="UP000317904">
    <property type="component" value="Unassembled WGS sequence"/>
</dbReference>
<sequence length="391" mass="45309">MKKTRLLLSVLSLSTILPTILVACKKNQTQQTWYSNTKKAVEESDLLNQVEKEQFSKQLSETEKLKADTAKYESVKKQFETNFVNLLLQRKEETFKSLSVIRQYSFLDPNFEPNSIIDLFSNISEVNTSNKIDTKVNAFIDSFIKKTTDLLNESEVGIIKLTEGDSSRDLYTIVNKFNILFVDQNVLTKKENNTFNFNLKISEQKSITKDYPRARNLEEENVKNLGDFYKQTNNTDAKRIDKNLVASAVSQDVILYKNHEIVDEPDLTEEETADSLPEIKLSDLFNEEFFRTHALAYISADPSVIRNGQNSFIVSYLVNWEYKNHEFIRKENHYITTPQANITINNFDNNKTQQFIINDLGGLYLIIDKEDIGKFKSFFNFPKQKETQPQS</sequence>
<name>A0A502M250_9MOLU</name>
<evidence type="ECO:0008006" key="4">
    <source>
        <dbReference type="Google" id="ProtNLM"/>
    </source>
</evidence>